<dbReference type="AlphaFoldDB" id="X0VJN2"/>
<protein>
    <recommendedName>
        <fullName evidence="2">Glycosyltransferase subfamily 4-like N-terminal domain-containing protein</fullName>
    </recommendedName>
</protein>
<comment type="caution">
    <text evidence="1">The sequence shown here is derived from an EMBL/GenBank/DDBJ whole genome shotgun (WGS) entry which is preliminary data.</text>
</comment>
<organism evidence="1">
    <name type="scientific">marine sediment metagenome</name>
    <dbReference type="NCBI Taxonomy" id="412755"/>
    <lineage>
        <taxon>unclassified sequences</taxon>
        <taxon>metagenomes</taxon>
        <taxon>ecological metagenomes</taxon>
    </lineage>
</organism>
<reference evidence="1" key="1">
    <citation type="journal article" date="2014" name="Front. Microbiol.">
        <title>High frequency of phylogenetically diverse reductive dehalogenase-homologous genes in deep subseafloor sedimentary metagenomes.</title>
        <authorList>
            <person name="Kawai M."/>
            <person name="Futagami T."/>
            <person name="Toyoda A."/>
            <person name="Takaki Y."/>
            <person name="Nishi S."/>
            <person name="Hori S."/>
            <person name="Arai W."/>
            <person name="Tsubouchi T."/>
            <person name="Morono Y."/>
            <person name="Uchiyama I."/>
            <person name="Ito T."/>
            <person name="Fujiyama A."/>
            <person name="Inagaki F."/>
            <person name="Takami H."/>
        </authorList>
    </citation>
    <scope>NUCLEOTIDE SEQUENCE</scope>
    <source>
        <strain evidence="1">Expedition CK06-06</strain>
    </source>
</reference>
<feature type="non-terminal residue" evidence="1">
    <location>
        <position position="254"/>
    </location>
</feature>
<accession>X0VJN2</accession>
<dbReference type="Gene3D" id="3.40.50.2000">
    <property type="entry name" value="Glycogen Phosphorylase B"/>
    <property type="match status" value="2"/>
</dbReference>
<name>X0VJN2_9ZZZZ</name>
<sequence length="254" mass="29124">FNGSLKKELHKLVENFNPHIIHSHNAPNTLTLAAIDCVNDIPVIHDVHEVLSVHNSGFKEGDAEETLNRYQSDEKKANEESDARIYATEGIKSYIENSYDVESNNNLVFLNYPSKSMFPRLLPKKPKKDDEIHIVYVGCVTSVVEGSHYDLRNIFKQIANQRIHIHIYPTINLITKSNKTYQKLASSNEFIHFHSHLQQNELLKNITQYDYGWAGLNSYKNGKHLDIVLPNKVMEYVACGLPVLTFNHKTIAHF</sequence>
<dbReference type="SUPFAM" id="SSF53756">
    <property type="entry name" value="UDP-Glycosyltransferase/glycogen phosphorylase"/>
    <property type="match status" value="1"/>
</dbReference>
<feature type="non-terminal residue" evidence="1">
    <location>
        <position position="1"/>
    </location>
</feature>
<evidence type="ECO:0008006" key="2">
    <source>
        <dbReference type="Google" id="ProtNLM"/>
    </source>
</evidence>
<evidence type="ECO:0000313" key="1">
    <source>
        <dbReference type="EMBL" id="GAG18454.1"/>
    </source>
</evidence>
<proteinExistence type="predicted"/>
<gene>
    <name evidence="1" type="ORF">S01H1_60162</name>
</gene>
<dbReference type="EMBL" id="BARS01039399">
    <property type="protein sequence ID" value="GAG18454.1"/>
    <property type="molecule type" value="Genomic_DNA"/>
</dbReference>